<dbReference type="AlphaFoldDB" id="A0A4R5L9P2"/>
<dbReference type="InterPro" id="IPR036390">
    <property type="entry name" value="WH_DNA-bd_sf"/>
</dbReference>
<proteinExistence type="predicted"/>
<sequence length="156" mass="17215">MRLTGFTKYGLLVLVYATVHRDELLTVNQISVAFGISRNHLTKIVHTLGRAGYLSTSRGRAGGLRLGRPAMLITVGEVVRTMEQDFDMSERFDTEHSTSANSAACGLRSTFWAATRAYFDVLDRCTLADLASDHGELTHLLIGRSVNHSTMRQTPS</sequence>
<protein>
    <submittedName>
        <fullName evidence="2">Rrf2 family transcriptional regulator</fullName>
    </submittedName>
</protein>
<evidence type="ECO:0000313" key="2">
    <source>
        <dbReference type="EMBL" id="TDG04889.1"/>
    </source>
</evidence>
<evidence type="ECO:0000313" key="3">
    <source>
        <dbReference type="Proteomes" id="UP000295606"/>
    </source>
</evidence>
<dbReference type="PROSITE" id="PS51197">
    <property type="entry name" value="HTH_RRF2_2"/>
    <property type="match status" value="1"/>
</dbReference>
<dbReference type="GO" id="GO:0003700">
    <property type="term" value="F:DNA-binding transcription factor activity"/>
    <property type="evidence" value="ECO:0007669"/>
    <property type="project" value="TreeGrafter"/>
</dbReference>
<dbReference type="PANTHER" id="PTHR33221:SF4">
    <property type="entry name" value="HTH-TYPE TRANSCRIPTIONAL REPRESSOR NSRR"/>
    <property type="match status" value="1"/>
</dbReference>
<accession>A0A4R5L9P2</accession>
<dbReference type="SUPFAM" id="SSF46785">
    <property type="entry name" value="Winged helix' DNA-binding domain"/>
    <property type="match status" value="1"/>
</dbReference>
<gene>
    <name evidence="2" type="ORF">E1N52_27315</name>
</gene>
<dbReference type="Proteomes" id="UP000295606">
    <property type="component" value="Unassembled WGS sequence"/>
</dbReference>
<comment type="caution">
    <text evidence="2">The sequence shown here is derived from an EMBL/GenBank/DDBJ whole genome shotgun (WGS) entry which is preliminary data.</text>
</comment>
<dbReference type="EMBL" id="SMOD01000024">
    <property type="protein sequence ID" value="TDG04889.1"/>
    <property type="molecule type" value="Genomic_DNA"/>
</dbReference>
<dbReference type="Gene3D" id="1.10.10.10">
    <property type="entry name" value="Winged helix-like DNA-binding domain superfamily/Winged helix DNA-binding domain"/>
    <property type="match status" value="1"/>
</dbReference>
<evidence type="ECO:0000256" key="1">
    <source>
        <dbReference type="ARBA" id="ARBA00023125"/>
    </source>
</evidence>
<name>A0A4R5L9P2_9BURK</name>
<organism evidence="2 3">
    <name type="scientific">Paraburkholderia guartelaensis</name>
    <dbReference type="NCBI Taxonomy" id="2546446"/>
    <lineage>
        <taxon>Bacteria</taxon>
        <taxon>Pseudomonadati</taxon>
        <taxon>Pseudomonadota</taxon>
        <taxon>Betaproteobacteria</taxon>
        <taxon>Burkholderiales</taxon>
        <taxon>Burkholderiaceae</taxon>
        <taxon>Paraburkholderia</taxon>
    </lineage>
</organism>
<keyword evidence="1" id="KW-0238">DNA-binding</keyword>
<dbReference type="GO" id="GO:0003677">
    <property type="term" value="F:DNA binding"/>
    <property type="evidence" value="ECO:0007669"/>
    <property type="project" value="UniProtKB-KW"/>
</dbReference>
<dbReference type="InterPro" id="IPR000944">
    <property type="entry name" value="Tscrpt_reg_Rrf2"/>
</dbReference>
<dbReference type="GO" id="GO:0005829">
    <property type="term" value="C:cytosol"/>
    <property type="evidence" value="ECO:0007669"/>
    <property type="project" value="TreeGrafter"/>
</dbReference>
<dbReference type="Pfam" id="PF02082">
    <property type="entry name" value="Rrf2"/>
    <property type="match status" value="1"/>
</dbReference>
<reference evidence="2 3" key="1">
    <citation type="submission" date="2019-03" db="EMBL/GenBank/DDBJ databases">
        <title>Paraburkholderia sp. isolated from native Mimosa gymnas in Guartela State Park, Brazil.</title>
        <authorList>
            <person name="Paulitsch F."/>
            <person name="Hungria M."/>
            <person name="Delamuta J.R.M."/>
            <person name="Ribeiro R.A."/>
            <person name="Dall'Agnol R."/>
            <person name="Silva J.S.B."/>
        </authorList>
    </citation>
    <scope>NUCLEOTIDE SEQUENCE [LARGE SCALE GENOMIC DNA]</scope>
    <source>
        <strain evidence="2 3">CNPSo 3008</strain>
    </source>
</reference>
<dbReference type="RefSeq" id="WP_133185914.1">
    <property type="nucleotide sequence ID" value="NZ_SMOD01000024.1"/>
</dbReference>
<dbReference type="OrthoDB" id="9795923at2"/>
<dbReference type="PANTHER" id="PTHR33221">
    <property type="entry name" value="WINGED HELIX-TURN-HELIX TRANSCRIPTIONAL REGULATOR, RRF2 FAMILY"/>
    <property type="match status" value="1"/>
</dbReference>
<dbReference type="NCBIfam" id="TIGR00738">
    <property type="entry name" value="rrf2_super"/>
    <property type="match status" value="1"/>
</dbReference>
<dbReference type="InterPro" id="IPR036388">
    <property type="entry name" value="WH-like_DNA-bd_sf"/>
</dbReference>